<dbReference type="AlphaFoldDB" id="A0A2P2PQ74"/>
<sequence>MSFYISPPHRFKFSSTPCSYWFP</sequence>
<evidence type="ECO:0000313" key="1">
    <source>
        <dbReference type="EMBL" id="MBX56865.1"/>
    </source>
</evidence>
<reference evidence="1" key="1">
    <citation type="submission" date="2018-02" db="EMBL/GenBank/DDBJ databases">
        <title>Rhizophora mucronata_Transcriptome.</title>
        <authorList>
            <person name="Meera S.P."/>
            <person name="Sreeshan A."/>
            <person name="Augustine A."/>
        </authorList>
    </citation>
    <scope>NUCLEOTIDE SEQUENCE</scope>
    <source>
        <tissue evidence="1">Leaf</tissue>
    </source>
</reference>
<proteinExistence type="predicted"/>
<protein>
    <submittedName>
        <fullName evidence="1">Uncharacterized protein</fullName>
    </submittedName>
</protein>
<name>A0A2P2PQ74_RHIMU</name>
<accession>A0A2P2PQ74</accession>
<organism evidence="1">
    <name type="scientific">Rhizophora mucronata</name>
    <name type="common">Asiatic mangrove</name>
    <dbReference type="NCBI Taxonomy" id="61149"/>
    <lineage>
        <taxon>Eukaryota</taxon>
        <taxon>Viridiplantae</taxon>
        <taxon>Streptophyta</taxon>
        <taxon>Embryophyta</taxon>
        <taxon>Tracheophyta</taxon>
        <taxon>Spermatophyta</taxon>
        <taxon>Magnoliopsida</taxon>
        <taxon>eudicotyledons</taxon>
        <taxon>Gunneridae</taxon>
        <taxon>Pentapetalae</taxon>
        <taxon>rosids</taxon>
        <taxon>fabids</taxon>
        <taxon>Malpighiales</taxon>
        <taxon>Rhizophoraceae</taxon>
        <taxon>Rhizophora</taxon>
    </lineage>
</organism>
<dbReference type="EMBL" id="GGEC01076381">
    <property type="protein sequence ID" value="MBX56865.1"/>
    <property type="molecule type" value="Transcribed_RNA"/>
</dbReference>